<dbReference type="InterPro" id="IPR017871">
    <property type="entry name" value="ABC_transporter-like_CS"/>
</dbReference>
<proteinExistence type="predicted"/>
<reference evidence="4 5" key="1">
    <citation type="submission" date="2024-09" db="EMBL/GenBank/DDBJ databases">
        <authorList>
            <person name="Sun Q."/>
            <person name="Mori K."/>
        </authorList>
    </citation>
    <scope>NUCLEOTIDE SEQUENCE [LARGE SCALE GENOMIC DNA]</scope>
    <source>
        <strain evidence="4 5">TISTR 2452</strain>
    </source>
</reference>
<dbReference type="PANTHER" id="PTHR43790">
    <property type="entry name" value="CARBOHYDRATE TRANSPORT ATP-BINDING PROTEIN MG119-RELATED"/>
    <property type="match status" value="1"/>
</dbReference>
<dbReference type="SUPFAM" id="SSF52540">
    <property type="entry name" value="P-loop containing nucleoside triphosphate hydrolases"/>
    <property type="match status" value="2"/>
</dbReference>
<keyword evidence="1" id="KW-0547">Nucleotide-binding</keyword>
<dbReference type="PROSITE" id="PS00211">
    <property type="entry name" value="ABC_TRANSPORTER_1"/>
    <property type="match status" value="1"/>
</dbReference>
<dbReference type="InterPro" id="IPR003593">
    <property type="entry name" value="AAA+_ATPase"/>
</dbReference>
<dbReference type="CDD" id="cd03216">
    <property type="entry name" value="ABC_Carb_Monos_I"/>
    <property type="match status" value="1"/>
</dbReference>
<accession>A0ABV5KWG0</accession>
<dbReference type="InterPro" id="IPR050107">
    <property type="entry name" value="ABC_carbohydrate_import_ATPase"/>
</dbReference>
<dbReference type="PROSITE" id="PS50893">
    <property type="entry name" value="ABC_TRANSPORTER_2"/>
    <property type="match status" value="2"/>
</dbReference>
<evidence type="ECO:0000313" key="4">
    <source>
        <dbReference type="EMBL" id="MFB9328563.1"/>
    </source>
</evidence>
<keyword evidence="2 4" id="KW-0067">ATP-binding</keyword>
<dbReference type="CDD" id="cd03215">
    <property type="entry name" value="ABC_Carb_Monos_II"/>
    <property type="match status" value="1"/>
</dbReference>
<dbReference type="InterPro" id="IPR027417">
    <property type="entry name" value="P-loop_NTPase"/>
</dbReference>
<evidence type="ECO:0000256" key="1">
    <source>
        <dbReference type="ARBA" id="ARBA00022741"/>
    </source>
</evidence>
<evidence type="ECO:0000259" key="3">
    <source>
        <dbReference type="PROSITE" id="PS50893"/>
    </source>
</evidence>
<feature type="domain" description="ABC transporter" evidence="3">
    <location>
        <begin position="3"/>
        <end position="238"/>
    </location>
</feature>
<dbReference type="PANTHER" id="PTHR43790:SF4">
    <property type="entry name" value="GUANOSINE IMPORT ATP-BINDING PROTEIN NUPO"/>
    <property type="match status" value="1"/>
</dbReference>
<organism evidence="4 5">
    <name type="scientific">Paenibacillus aurantiacus</name>
    <dbReference type="NCBI Taxonomy" id="1936118"/>
    <lineage>
        <taxon>Bacteria</taxon>
        <taxon>Bacillati</taxon>
        <taxon>Bacillota</taxon>
        <taxon>Bacilli</taxon>
        <taxon>Bacillales</taxon>
        <taxon>Paenibacillaceae</taxon>
        <taxon>Paenibacillus</taxon>
    </lineage>
</organism>
<comment type="caution">
    <text evidence="4">The sequence shown here is derived from an EMBL/GenBank/DDBJ whole genome shotgun (WGS) entry which is preliminary data.</text>
</comment>
<keyword evidence="5" id="KW-1185">Reference proteome</keyword>
<dbReference type="RefSeq" id="WP_377497998.1">
    <property type="nucleotide sequence ID" value="NZ_JBHMDO010000034.1"/>
</dbReference>
<evidence type="ECO:0000313" key="5">
    <source>
        <dbReference type="Proteomes" id="UP001589747"/>
    </source>
</evidence>
<gene>
    <name evidence="4" type="ORF">ACFFSY_21730</name>
</gene>
<sequence length="505" mass="54154">MLLQMEGITKRYGNLTANNEVDFSLREGEVHALVGENGAGKSTLMRMLYGEEQPTEGMILIQGQPRAFAAPSDAIDAGIGMVHQHFMLFPSFTVAENIVIGREPKSGGKFDRKAAAEHVRALSEKYGMPVDPMAKVADCPVGVQQRIEILKVLNQGAKLIILDEPTGALTPLEVEWLLQAIRRLAAQGISFILISHKLHEVLGTADRITVLRDGKVTGSVNAADTDAAELSRMMVGRELAPFVRTAANTGAAVLTVDQVTLLGPKGGKPLLNRVSFTVREGEIVGIAGVSGNGQSELLQAVSGLRTIDSGRVMLGGADVTNKDAGQFRQAGLAHIPEDRYLWGAAKEESVADNGLMGHVGTHSNSGILRKGRIRDTVSQWVKAFNVKTASLDTKAKHLSGGNMQKLIVAREMAHGTPFVIAAEPTRGVDIGAMETIHDALLKRREERGAILLVSSELTEILKLSDRILVLYEGLIAGELTAEEATEEKISMLMAGGGRVESDQLE</sequence>
<dbReference type="SMART" id="SM00382">
    <property type="entry name" value="AAA"/>
    <property type="match status" value="2"/>
</dbReference>
<feature type="domain" description="ABC transporter" evidence="3">
    <location>
        <begin position="254"/>
        <end position="497"/>
    </location>
</feature>
<dbReference type="EMBL" id="JBHMDO010000034">
    <property type="protein sequence ID" value="MFB9328563.1"/>
    <property type="molecule type" value="Genomic_DNA"/>
</dbReference>
<dbReference type="InterPro" id="IPR003439">
    <property type="entry name" value="ABC_transporter-like_ATP-bd"/>
</dbReference>
<protein>
    <submittedName>
        <fullName evidence="4">ABC transporter ATP-binding protein</fullName>
    </submittedName>
</protein>
<evidence type="ECO:0000256" key="2">
    <source>
        <dbReference type="ARBA" id="ARBA00022840"/>
    </source>
</evidence>
<dbReference type="Proteomes" id="UP001589747">
    <property type="component" value="Unassembled WGS sequence"/>
</dbReference>
<name>A0ABV5KWG0_9BACL</name>
<dbReference type="GO" id="GO:0005524">
    <property type="term" value="F:ATP binding"/>
    <property type="evidence" value="ECO:0007669"/>
    <property type="project" value="UniProtKB-KW"/>
</dbReference>
<dbReference type="Pfam" id="PF00005">
    <property type="entry name" value="ABC_tran"/>
    <property type="match status" value="2"/>
</dbReference>
<dbReference type="Gene3D" id="3.40.50.300">
    <property type="entry name" value="P-loop containing nucleotide triphosphate hydrolases"/>
    <property type="match status" value="2"/>
</dbReference>